<reference evidence="1 2" key="1">
    <citation type="journal article" date="2018" name="Sci. Rep.">
        <title>Genomic signatures of local adaptation to the degree of environmental predictability in rotifers.</title>
        <authorList>
            <person name="Franch-Gras L."/>
            <person name="Hahn C."/>
            <person name="Garcia-Roger E.M."/>
            <person name="Carmona M.J."/>
            <person name="Serra M."/>
            <person name="Gomez A."/>
        </authorList>
    </citation>
    <scope>NUCLEOTIDE SEQUENCE [LARGE SCALE GENOMIC DNA]</scope>
    <source>
        <strain evidence="1">HYR1</strain>
    </source>
</reference>
<evidence type="ECO:0000313" key="2">
    <source>
        <dbReference type="Proteomes" id="UP000276133"/>
    </source>
</evidence>
<dbReference type="InterPro" id="IPR052270">
    <property type="entry name" value="CACF_protein"/>
</dbReference>
<sequence length="1049" mass="127190">MITWLIVKEQSDIEKETFCSMASISNFEIKQQIFVNWLSRFNDKQRLGNFAEIAQRHNQLVILSKCYSLWYFKFAHEKEDRRKIRKAENFYKNNLLRKYLTSVKMYTLYRRKKKIQKKKLDEYAESQLVYKIFQTWHQKYQLRLKSVKIYAKRIILRVKEAKAIKFYDKRLKQKAFNAIKQNLITTKNELFIVKKAEKFDSFWCKKIVFYKWLDRLEDKKEIKSMHLVFKARKHYESYLLSTGLKTWKYFIKQKKKLDAKEKKAIDFHNSKIFLKYFGQIKTFVEVTQYKRENHRLAEEFYKTNTYGKYFERWYQKYDQTIEFQMNLRIAILHHESSLHSKIFNIWSHNYHLKLREELNENRADFWNRKYLLKKYLTIWIQLNRETKLEFINEKKAVTHDFKRTCTPVFLLWKKFIEQKRFYIYKCNLADNFYKIKLEKKIVEIWKFRSIDFKRINQIVDAKFQQKQLEKCSLLFQLWRDGVREKKIEKRNEEIAITFYLKHLMIKIIYEWRDFCIHKALRRFNDQNLVVKFVNIRSKLIKGKIFTVWKEKCSQHISEECKEQIAVNFYNRRSEEKYLSAWKVYHKFYIRKKLLNNQAKWFLEMRLKSDVFYKWNSKYEHEWANRDKNEKALLLWSINIQKNCFIAWQNWIQHKKIKRERYQQALEMRQLDIIKECSRKFLQFSMDSKIRRLKANRILKEKYLLNSVELETKYFNIWLNKCKFKSIPRREDKKIAKLKNALYEVRSKKSAILEDISLDKKENISGPATLFKNLDSKTKTRPAPRKPSFIESIDYSKGNQEAEKIVETVEINNELILEQHLNIPKEVIVNPVLLPPSAFLNPKLNSSNESAYSENQISNELKNDLKSSSMSTICNTEVYKEINFGKIKTNLNLTNSSSTSSLNSDAKKMPIKDNELISLKKRLEALALKSDKLKRLREQEKLLLNCIKSNEINQTSMCETIYQEKEQVQAEIREISRFIKIEKPVNFNKIFDQIKYRTNGKEASALNSRVFDKNQTCSEPFQIQVRVIPGHVRMVQDLHHRIKLEKNEKT</sequence>
<organism evidence="1 2">
    <name type="scientific">Brachionus plicatilis</name>
    <name type="common">Marine rotifer</name>
    <name type="synonym">Brachionus muelleri</name>
    <dbReference type="NCBI Taxonomy" id="10195"/>
    <lineage>
        <taxon>Eukaryota</taxon>
        <taxon>Metazoa</taxon>
        <taxon>Spiralia</taxon>
        <taxon>Gnathifera</taxon>
        <taxon>Rotifera</taxon>
        <taxon>Eurotatoria</taxon>
        <taxon>Monogononta</taxon>
        <taxon>Pseudotrocha</taxon>
        <taxon>Ploima</taxon>
        <taxon>Brachionidae</taxon>
        <taxon>Brachionus</taxon>
    </lineage>
</organism>
<dbReference type="OrthoDB" id="195843at2759"/>
<dbReference type="PANTHER" id="PTHR22028">
    <property type="entry name" value="SFI1 SPINDLE BODY DOMAIN-CONTAINING PROTEIN-RELATED"/>
    <property type="match status" value="1"/>
</dbReference>
<protein>
    <submittedName>
        <fullName evidence="1">SFI1-like protein</fullName>
    </submittedName>
</protein>
<comment type="caution">
    <text evidence="1">The sequence shown here is derived from an EMBL/GenBank/DDBJ whole genome shotgun (WGS) entry which is preliminary data.</text>
</comment>
<evidence type="ECO:0000313" key="1">
    <source>
        <dbReference type="EMBL" id="RMZ94779.1"/>
    </source>
</evidence>
<dbReference type="Proteomes" id="UP000276133">
    <property type="component" value="Unassembled WGS sequence"/>
</dbReference>
<dbReference type="STRING" id="10195.A0A3M7P737"/>
<keyword evidence="2" id="KW-1185">Reference proteome</keyword>
<accession>A0A3M7P737</accession>
<proteinExistence type="predicted"/>
<name>A0A3M7P737_BRAPC</name>
<dbReference type="AlphaFoldDB" id="A0A3M7P737"/>
<gene>
    <name evidence="1" type="ORF">BpHYR1_045930</name>
</gene>
<dbReference type="PANTHER" id="PTHR22028:SF4">
    <property type="entry name" value="PROTEIN SFI1 HOMOLOG"/>
    <property type="match status" value="1"/>
</dbReference>
<dbReference type="GO" id="GO:0019902">
    <property type="term" value="F:phosphatase binding"/>
    <property type="evidence" value="ECO:0007669"/>
    <property type="project" value="TreeGrafter"/>
</dbReference>
<dbReference type="EMBL" id="REGN01012807">
    <property type="protein sequence ID" value="RMZ94779.1"/>
    <property type="molecule type" value="Genomic_DNA"/>
</dbReference>